<name>A0A915KWM4_ROMCU</name>
<sequence length="204" mass="23786">MSFMLLVALLASPCSATEYAFLNDLLLRHAQNMNSKMHAIFYDCMWYCTDGNPKSRLTDWMNRIPERELSFPSDPGTYICNRFGLRQIIFDEEFHMETTVEEIKIDESDYTANQHSRFHLYSTFITITDFQNRFSFPPPEDPHQRHFPWSPPKLMDYISPLHRDAEIQRRMEALKNPPKDVFKAPLPPPPPMDVEPATSSAPSI</sequence>
<dbReference type="WBParaSite" id="nRc.2.0.1.t43206-RA">
    <property type="protein sequence ID" value="nRc.2.0.1.t43206-RA"/>
    <property type="gene ID" value="nRc.2.0.1.g43206"/>
</dbReference>
<proteinExistence type="predicted"/>
<keyword evidence="3" id="KW-1185">Reference proteome</keyword>
<accession>A0A915KWM4</accession>
<keyword evidence="2" id="KW-0732">Signal</keyword>
<dbReference type="AlphaFoldDB" id="A0A915KWM4"/>
<evidence type="ECO:0000256" key="2">
    <source>
        <dbReference type="SAM" id="SignalP"/>
    </source>
</evidence>
<feature type="signal peptide" evidence="2">
    <location>
        <begin position="1"/>
        <end position="16"/>
    </location>
</feature>
<feature type="chain" id="PRO_5037771456" evidence="2">
    <location>
        <begin position="17"/>
        <end position="204"/>
    </location>
</feature>
<evidence type="ECO:0000313" key="3">
    <source>
        <dbReference type="Proteomes" id="UP000887565"/>
    </source>
</evidence>
<organism evidence="3 4">
    <name type="scientific">Romanomermis culicivorax</name>
    <name type="common">Nematode worm</name>
    <dbReference type="NCBI Taxonomy" id="13658"/>
    <lineage>
        <taxon>Eukaryota</taxon>
        <taxon>Metazoa</taxon>
        <taxon>Ecdysozoa</taxon>
        <taxon>Nematoda</taxon>
        <taxon>Enoplea</taxon>
        <taxon>Dorylaimia</taxon>
        <taxon>Mermithida</taxon>
        <taxon>Mermithoidea</taxon>
        <taxon>Mermithidae</taxon>
        <taxon>Romanomermis</taxon>
    </lineage>
</organism>
<evidence type="ECO:0000256" key="1">
    <source>
        <dbReference type="SAM" id="MobiDB-lite"/>
    </source>
</evidence>
<dbReference type="Proteomes" id="UP000887565">
    <property type="component" value="Unplaced"/>
</dbReference>
<evidence type="ECO:0000313" key="4">
    <source>
        <dbReference type="WBParaSite" id="nRc.2.0.1.t43206-RA"/>
    </source>
</evidence>
<feature type="region of interest" description="Disordered" evidence="1">
    <location>
        <begin position="175"/>
        <end position="204"/>
    </location>
</feature>
<reference evidence="4" key="1">
    <citation type="submission" date="2022-11" db="UniProtKB">
        <authorList>
            <consortium name="WormBaseParasite"/>
        </authorList>
    </citation>
    <scope>IDENTIFICATION</scope>
</reference>
<protein>
    <submittedName>
        <fullName evidence="4">Uncharacterized protein</fullName>
    </submittedName>
</protein>